<dbReference type="InterPro" id="IPR028994">
    <property type="entry name" value="Integrin_alpha_N"/>
</dbReference>
<feature type="compositionally biased region" description="Low complexity" evidence="4">
    <location>
        <begin position="3400"/>
        <end position="3434"/>
    </location>
</feature>
<dbReference type="InterPro" id="IPR022385">
    <property type="entry name" value="Rhs_assc_core"/>
</dbReference>
<feature type="region of interest" description="Disordered" evidence="4">
    <location>
        <begin position="3400"/>
        <end position="3454"/>
    </location>
</feature>
<gene>
    <name evidence="7" type="ORF">SOCEGT47_062110</name>
</gene>
<accession>A0A4V0NEC2</accession>
<dbReference type="InterPro" id="IPR022045">
    <property type="entry name" value="TcdB_toxin_mid/N"/>
</dbReference>
<dbReference type="GO" id="GO:0005576">
    <property type="term" value="C:extracellular region"/>
    <property type="evidence" value="ECO:0007669"/>
    <property type="project" value="UniProtKB-SubCell"/>
</dbReference>
<evidence type="ECO:0000313" key="8">
    <source>
        <dbReference type="Proteomes" id="UP000295781"/>
    </source>
</evidence>
<dbReference type="Gene3D" id="2.60.220.30">
    <property type="match status" value="1"/>
</dbReference>
<dbReference type="GO" id="GO:0005737">
    <property type="term" value="C:cytoplasm"/>
    <property type="evidence" value="ECO:0007669"/>
    <property type="project" value="InterPro"/>
</dbReference>
<name>A0A4V0NEC2_SORCE</name>
<dbReference type="InterPro" id="IPR003284">
    <property type="entry name" value="Sal_SpvB"/>
</dbReference>
<evidence type="ECO:0000259" key="6">
    <source>
        <dbReference type="Pfam" id="PF12256"/>
    </source>
</evidence>
<evidence type="ECO:0000256" key="2">
    <source>
        <dbReference type="ARBA" id="ARBA00022525"/>
    </source>
</evidence>
<evidence type="ECO:0008006" key="9">
    <source>
        <dbReference type="Google" id="ProtNLM"/>
    </source>
</evidence>
<dbReference type="Pfam" id="PF12256">
    <property type="entry name" value="TcdB_toxin_midN"/>
    <property type="match status" value="1"/>
</dbReference>
<keyword evidence="3" id="KW-0843">Virulence</keyword>
<protein>
    <recommendedName>
        <fullName evidence="9">Insecticide toxin TcdB middle/N-terminal domain-containing protein</fullName>
    </recommendedName>
</protein>
<keyword evidence="2" id="KW-0964">Secreted</keyword>
<evidence type="ECO:0000256" key="4">
    <source>
        <dbReference type="SAM" id="MobiDB-lite"/>
    </source>
</evidence>
<evidence type="ECO:0000256" key="1">
    <source>
        <dbReference type="ARBA" id="ARBA00004613"/>
    </source>
</evidence>
<evidence type="ECO:0000259" key="5">
    <source>
        <dbReference type="Pfam" id="PF00791"/>
    </source>
</evidence>
<organism evidence="7 8">
    <name type="scientific">Sorangium cellulosum</name>
    <name type="common">Polyangium cellulosum</name>
    <dbReference type="NCBI Taxonomy" id="56"/>
    <lineage>
        <taxon>Bacteria</taxon>
        <taxon>Pseudomonadati</taxon>
        <taxon>Myxococcota</taxon>
        <taxon>Polyangia</taxon>
        <taxon>Polyangiales</taxon>
        <taxon>Polyangiaceae</taxon>
        <taxon>Sorangium</taxon>
    </lineage>
</organism>
<proteinExistence type="predicted"/>
<feature type="compositionally biased region" description="Basic and acidic residues" evidence="4">
    <location>
        <begin position="2786"/>
        <end position="2795"/>
    </location>
</feature>
<dbReference type="SUPFAM" id="SSF69318">
    <property type="entry name" value="Integrin alpha N-terminal domain"/>
    <property type="match status" value="2"/>
</dbReference>
<evidence type="ECO:0000256" key="3">
    <source>
        <dbReference type="ARBA" id="ARBA00023026"/>
    </source>
</evidence>
<dbReference type="InterPro" id="IPR031325">
    <property type="entry name" value="RHS_repeat"/>
</dbReference>
<dbReference type="PANTHER" id="PTHR32305:SF15">
    <property type="entry name" value="PROTEIN RHSA-RELATED"/>
    <property type="match status" value="1"/>
</dbReference>
<sequence>MTSGWVKWRGWGLACCVLVLLVLSAPLLAWAQGLTARRMSEPLRARIAGARGGPGFAAALDGGGAAPVSPGDATESPEAPAVVPMVALPADAHVSGAGPGADPWVLFDGRSDTGLRSETGEVARVRVSFPRPIPLEALALYGRSDGALTVHVDDGDALRAVPGVVDVALQGTGERWTRFPLGVTAERLVLEWTPSGEQGPREILFWSAGAPTRSLAEVELADRVLAGKLAGAQEFPAMSDRATVTRTGGERSLSVHVDTDPRALARAFLVYELEGRGHWSSVNRQINGAAARGGFRAEAPAPGGLQVEEISPAWLKRGENTVRFRPQADLEHGFTVSALRVVGIPHAGVYEAHAPFVSEPGERARRAESLRVDFGAPVAPHAFLFHLVGEGAGEIEIAPRAGAKGLRFALKDLLPGWHRFELPGEATWPEAASVQIRPAREGRAQVSDVAVVASRVPSAAPRLALSTPLHGECTGGRAYVRGFLERPGERAARAQLFAGADPVALGDDGSFELTLTEPEGARHRTWKARLEARWEDGARLDREVELGPCVEAPVASAAQGGLVADEGAPYGAVVSPDEGAVLSFAGATIEIPAGALAEPTRITIRPLSRRQVQPMGRAMSNVTPEGRAFRFGPHGLKFSKPVKLTLPVDRELLPSGTGVKDVFGFYFDETVNQWTKLGRLDERLGRELTSLTDHFTDFVNATVAMPDQPGAQSFDPNALKGIQLASPSAGVSLIEPPEANPLGTARLGVSIEVPPGRHGMEPELAVSYDSELGNGWLGVGWDLRISSIEIDTRFGVPRYTGEELYTLDGQMLRPVPGQPGRYERRVEGAFDRIERLGADPKSYHWVVTDKNGTRYTYGQTEGARLQDPSGFAGIFRWNLEVVEDTFGNRMQVVYFKDAPEGQGWVQLYPLRIAYTEHDGQRLAAHYHVHFVLDDGEQRRDVISSARAGFEVRTRRRLDRVDVTMNASSGAEEVIRSYHFTYGEPDARHYDKSLLRSIALYGNGNAEQLYEHAFEYFGLEQQDGKLQVFSAPAEWSYPAEGRDGLGATSSAEGGFSAFVGVGPTVCDPHGGLGVGVSFGVDEEQVAFADINGDGLPDFVGSNGVWLNSLPGRTSGNAFFPESTGSTHQITASLQGAFHWFQELGGTGMNRAFTTATAQRALLDINGDGFPEIVGEGGATLNPNNPRLDPGASSAGFTLDEDFSDGEQVEALRQAFYRTSPLVRWVPPLDGLIIIRGGVSLAGGGAGDGVTASITKTGVDPALGDRGQRAQELLWRRDIGPSDPACVPSGESGCGLGLRLRVRPGDALYFRVDPKDDIEGDSTRWNPTIRYSATCIDDQCSLVKSLAKSDRFGRPLYIYDFAEDFSVLDRSVPGWVASAGGQVVVQASFVRTDADDTFEVRLVRRDVDSGQMVELHRTAVSGGQLSTEIAWPAAVLQGDLLFLYATLGENAVDPARVQYQGFASYTEVCGHDADPGRCRVVEACAAKPGAPSGRRVCALEALPGDDGPISVPEEAIVAPVQLSDSGMGDTALSLSRVVMPESGTVSLLGTVAKEETEGPVSLRVDRGSERLFRAWLGQAAISPARSMPGLDTPVVFPVEAGDELAFTEFFENEEDLRPDLLDPGIAVSWWPELVVNETGTVIDVPRVNARAIPDGTIDARMVGGFRGFSYGEWTTEYAFDEALFGEEPEEGEPPYFTRVEPHWEGYHASWSPESAGFPLVTSLSGPVFRGAGADMYIRAGELKPSRVGGVRPEDVANVPGLRKSTSSTASNDVAFVGSFALTTGTTESKLELVDMNGDRRPDAVTRGSIQIQTCGGDGRCDGQQPGQYGALRVEGAGDFRTFENASARFGFGFGSAASAIADKVDAGGETQTVLSLLPSLGKSWGTSLTTRDLLDINGDGLPDKVRSEGGVLHVRLNLGYRFGEERAWAELDPSDDPFAPLPDVEGDPLTALGRVWSAAQLSSVRVQDNTTNSLQVGYAGIGGGIAHTVSRTLADFVDLNGDGLPDRVIKQPGQDYYRVRLNRGDGFGPEEKWSAPAVSGSLPWGVQLEKDFTREINGSNDALSFSETTAFSASAGVPIKIPTPYVCIVLEIAAQLGLNDGRSELGWDDVDGDGTVDHVLKLSDGMLRPSDGALRARLNLTGKTNRLSRVVRPLGGSITLDYEREGNRVAYGSGAGELDVDMPGNRWVLSRVEVEDGMGTPAYVHTFDYHQSGYYDRAEREDYGFAQVTTTREDGSQVVTRYHNQDYYRRGLLAEVIEQDAEGRLYSREQVFYREPGAQPAVTGAFFPAERLRTTSWYEGKTTDLEAPGKQTSEERDWDALGNLVMLKEHGEPGTLEDDVTYTVHPVVYDGPYIVRAEGVEARDSAGRLLRERTAKYSAVTGAVEWVTNTVIGGKEPETGAPYTGEASTNPTWHFFHDAFGNLSKAVDPRGYTIEYGYEDVAETYLEWVKDSFGYEAESASDYRYGAVRWVKDVNGHEMHHERDAFGRLTAVFGPTDPITAAEATISFDYALQPGASVAAPAWARTRHKDVLHPGDPIETVTFVDGLDRVIQTKKDLEKDQGPGVEPLVGMTVSGRVVFDERGRVVQQGQPVFDTGEATAFVEVALKHPIELDYDVLSRVIERREPDDEAGEAVTTTVYDLEELDGATWFVATEIDPNGKVRKAYQDVDNAIVAVEERNRLRGSDTWTTLVTRYGYNPLDELVRVTDARGNVTTAEYDTVGRMVALTSPDMGRTEWRYDLSGNVGARQTAKLRDESADKVIRYEYEHNRLARVDYPDSPDVTYTYGEPGEKGDENGNRAGRLVEEESEAGTRTFAYDRLGNVKELTTEFPRIREPHRGSYQARMEYEYDAFGRLLSMKFPGSGAEVVTYGYDRGGLVRSAVGTNTQVNPQHPDEPAVTEYLRHIGYDELGQRVRVVHGNGIETSYRYYEKSRRLEQINADHRDPYLVQRGRPARPFQRVRYDYDPAGNLEQVRNEAPYEQDMPGSVLVGPTVHEYRYDDLYQLVSASGTYQDRRDWRYQYRLSFEYDEIGNIAVKDQASYRYTYQSWWDGREWKGEWREDHPIREQTYRSVYHYTGSQPHAPRQIDEYLVAESMPWPRVISYDDSGNQTGWVYRDSKRRETEWNEENRVSQVRQDGQLLSRILYDGDGERRVHLHHVSGEEETAYHDQHLTLRDGRFITKHIYAGQTRIASKMDPDWFRDPPTIYYHPDHLGSTSFASNNEQALTQRDEYFPSGELWIDASDSRYELRRAYVFTGKELDQATGLYYFGARYYDPRINTWLSPDPILDEYMAGGPGAGVFNPGNLGLYSYTLNNPVNLVDPDGRQAQGAHRNFAPGANGCRHPSCFTGPEGAAFHQKQLVQRMNSGASSATAAAMAGRASRGVGDAMRRVLFRLVAQQQAVRPPAPAAAPAQPAQAAQPATPPQATQAAKPAQQVAPSGATGRQSTQSARGRAANAIGITREQRVAELVGGRVSREPIKTRSGSSDVDVQGPNGELIAVGGPFKAKNPSKLGSQLKVLKEAASERGVEAKAAFERGTPQVAIDVASKWLGANNVIIFDP</sequence>
<dbReference type="PANTHER" id="PTHR32305">
    <property type="match status" value="1"/>
</dbReference>
<dbReference type="EMBL" id="CP012670">
    <property type="protein sequence ID" value="AUX25662.1"/>
    <property type="molecule type" value="Genomic_DNA"/>
</dbReference>
<dbReference type="OrthoDB" id="5475831at2"/>
<reference evidence="7 8" key="1">
    <citation type="submission" date="2015-09" db="EMBL/GenBank/DDBJ databases">
        <title>Sorangium comparison.</title>
        <authorList>
            <person name="Zaburannyi N."/>
            <person name="Bunk B."/>
            <person name="Overmann J."/>
            <person name="Mueller R."/>
        </authorList>
    </citation>
    <scope>NUCLEOTIDE SEQUENCE [LARGE SCALE GENOMIC DNA]</scope>
    <source>
        <strain evidence="7 8">So ceGT47</strain>
    </source>
</reference>
<dbReference type="Pfam" id="PF03534">
    <property type="entry name" value="SpvB"/>
    <property type="match status" value="1"/>
</dbReference>
<dbReference type="NCBIfam" id="TIGR03696">
    <property type="entry name" value="Rhs_assc_core"/>
    <property type="match status" value="1"/>
</dbReference>
<dbReference type="Pfam" id="PF05593">
    <property type="entry name" value="RHS_repeat"/>
    <property type="match status" value="1"/>
</dbReference>
<comment type="subcellular location">
    <subcellularLocation>
        <location evidence="1">Secreted</location>
    </subcellularLocation>
</comment>
<dbReference type="InterPro" id="IPR050708">
    <property type="entry name" value="T6SS_VgrG/RHS"/>
</dbReference>
<dbReference type="Gene3D" id="2.180.10.10">
    <property type="entry name" value="RHS repeat-associated core"/>
    <property type="match status" value="3"/>
</dbReference>
<feature type="domain" description="Insecticide toxin TcdB middle/N-terminal" evidence="6">
    <location>
        <begin position="2107"/>
        <end position="2249"/>
    </location>
</feature>
<evidence type="ECO:0000313" key="7">
    <source>
        <dbReference type="EMBL" id="AUX25662.1"/>
    </source>
</evidence>
<feature type="region of interest" description="Disordered" evidence="4">
    <location>
        <begin position="2774"/>
        <end position="2795"/>
    </location>
</feature>
<feature type="domain" description="ZU5" evidence="5">
    <location>
        <begin position="581"/>
        <end position="647"/>
    </location>
</feature>
<dbReference type="InterPro" id="IPR000906">
    <property type="entry name" value="ZU5_dom"/>
</dbReference>
<dbReference type="Proteomes" id="UP000295781">
    <property type="component" value="Chromosome"/>
</dbReference>
<dbReference type="Pfam" id="PF00791">
    <property type="entry name" value="ZU5"/>
    <property type="match status" value="1"/>
</dbReference>